<organism evidence="3 4">
    <name type="scientific">Cuscuta australis</name>
    <dbReference type="NCBI Taxonomy" id="267555"/>
    <lineage>
        <taxon>Eukaryota</taxon>
        <taxon>Viridiplantae</taxon>
        <taxon>Streptophyta</taxon>
        <taxon>Embryophyta</taxon>
        <taxon>Tracheophyta</taxon>
        <taxon>Spermatophyta</taxon>
        <taxon>Magnoliopsida</taxon>
        <taxon>eudicotyledons</taxon>
        <taxon>Gunneridae</taxon>
        <taxon>Pentapetalae</taxon>
        <taxon>asterids</taxon>
        <taxon>lamiids</taxon>
        <taxon>Solanales</taxon>
        <taxon>Convolvulaceae</taxon>
        <taxon>Cuscuteae</taxon>
        <taxon>Cuscuta</taxon>
        <taxon>Cuscuta subgen. Grammica</taxon>
        <taxon>Cuscuta sect. Cleistogrammica</taxon>
    </lineage>
</organism>
<evidence type="ECO:0000256" key="1">
    <source>
        <dbReference type="SAM" id="Phobius"/>
    </source>
</evidence>
<keyword evidence="1" id="KW-0472">Membrane</keyword>
<sequence length="406" mass="45942">MDLARSHSHGSRRGVKPKPNCFYGVGIALNPDALLIIKLPDARVLRIMSRSLFLAVVLLTLASFGSVMRGSFNAPNDSYDVDSDWGDFSMLPSLIHDLSDEGLLRKGHKGLIVSSGYGDLVEDMDLEFLNEREIEWVIGSGSDPMKSIPNESFDFAIGSSFRNARFIDRVLKTGGIMVIPLSNDPSNELLHPINYGIVYLRRFESTIVAMRKNGIARNSRKAETICGTTTEAKRAALKNLEDALLEPPRGAFVKSSMRKIKFLPDLLGDSLENYPRRVFISDDKDGAEEWFRKNYPVKNQIFDFYRINIVTAAGSEEEGVGASNWLRNTAKEEDYVVMKADVELVEELVRKKTICLIDELFLECKSQWDEGGEEEENRPKQRAYWQCLELHGRLREEGVAVHQWWT</sequence>
<dbReference type="InterPro" id="IPR057192">
    <property type="entry name" value="DUF7870"/>
</dbReference>
<accession>A0A328D585</accession>
<dbReference type="Pfam" id="PF25276">
    <property type="entry name" value="DUF7870"/>
    <property type="match status" value="1"/>
</dbReference>
<keyword evidence="4" id="KW-1185">Reference proteome</keyword>
<dbReference type="PANTHER" id="PTHR33597:SF11">
    <property type="entry name" value="OS07G0620600 PROTEIN"/>
    <property type="match status" value="1"/>
</dbReference>
<evidence type="ECO:0000259" key="2">
    <source>
        <dbReference type="Pfam" id="PF25276"/>
    </source>
</evidence>
<gene>
    <name evidence="3" type="ORF">DM860_003141</name>
</gene>
<feature type="transmembrane region" description="Helical" evidence="1">
    <location>
        <begin position="52"/>
        <end position="72"/>
    </location>
</feature>
<proteinExistence type="predicted"/>
<keyword evidence="1" id="KW-1133">Transmembrane helix</keyword>
<evidence type="ECO:0000313" key="3">
    <source>
        <dbReference type="EMBL" id="RAL39608.1"/>
    </source>
</evidence>
<comment type="caution">
    <text evidence="3">The sequence shown here is derived from an EMBL/GenBank/DDBJ whole genome shotgun (WGS) entry which is preliminary data.</text>
</comment>
<keyword evidence="1" id="KW-0812">Transmembrane</keyword>
<dbReference type="EMBL" id="NQVE01000200">
    <property type="protein sequence ID" value="RAL39608.1"/>
    <property type="molecule type" value="Genomic_DNA"/>
</dbReference>
<name>A0A328D585_9ASTE</name>
<feature type="domain" description="DUF7870" evidence="2">
    <location>
        <begin position="237"/>
        <end position="405"/>
    </location>
</feature>
<dbReference type="AlphaFoldDB" id="A0A328D585"/>
<evidence type="ECO:0000313" key="4">
    <source>
        <dbReference type="Proteomes" id="UP000249390"/>
    </source>
</evidence>
<dbReference type="PANTHER" id="PTHR33597">
    <property type="entry name" value="OS02G0760400 PROTEIN"/>
    <property type="match status" value="1"/>
</dbReference>
<dbReference type="Proteomes" id="UP000249390">
    <property type="component" value="Unassembled WGS sequence"/>
</dbReference>
<reference evidence="3 4" key="1">
    <citation type="submission" date="2018-06" db="EMBL/GenBank/DDBJ databases">
        <title>The Genome of Cuscuta australis (Dodder) Provides Insight into the Evolution of Plant Parasitism.</title>
        <authorList>
            <person name="Liu H."/>
        </authorList>
    </citation>
    <scope>NUCLEOTIDE SEQUENCE [LARGE SCALE GENOMIC DNA]</scope>
    <source>
        <strain evidence="4">cv. Yunnan</strain>
        <tissue evidence="3">Vines</tissue>
    </source>
</reference>
<protein>
    <recommendedName>
        <fullName evidence="2">DUF7870 domain-containing protein</fullName>
    </recommendedName>
</protein>